<name>A0A9W6VG19_9PSEU</name>
<evidence type="ECO:0000313" key="2">
    <source>
        <dbReference type="Proteomes" id="UP001165136"/>
    </source>
</evidence>
<organism evidence="1 2">
    <name type="scientific">Amycolatopsis taiwanensis</name>
    <dbReference type="NCBI Taxonomy" id="342230"/>
    <lineage>
        <taxon>Bacteria</taxon>
        <taxon>Bacillati</taxon>
        <taxon>Actinomycetota</taxon>
        <taxon>Actinomycetes</taxon>
        <taxon>Pseudonocardiales</taxon>
        <taxon>Pseudonocardiaceae</taxon>
        <taxon>Amycolatopsis</taxon>
    </lineage>
</organism>
<dbReference type="AlphaFoldDB" id="A0A9W6VG19"/>
<sequence>MDCRSCLSGLDHCHGTLVVHENGDVGCTETCTGLDPARHRLSLVCADLDGGCPCAADLALVG</sequence>
<dbReference type="Proteomes" id="UP001165136">
    <property type="component" value="Unassembled WGS sequence"/>
</dbReference>
<gene>
    <name evidence="1" type="ORF">Atai01_26860</name>
</gene>
<accession>A0A9W6VG19</accession>
<keyword evidence="2" id="KW-1185">Reference proteome</keyword>
<evidence type="ECO:0000313" key="1">
    <source>
        <dbReference type="EMBL" id="GLY66067.1"/>
    </source>
</evidence>
<reference evidence="1" key="1">
    <citation type="submission" date="2023-03" db="EMBL/GenBank/DDBJ databases">
        <title>Amycolatopsis taiwanensis NBRC 103393.</title>
        <authorList>
            <person name="Ichikawa N."/>
            <person name="Sato H."/>
            <person name="Tonouchi N."/>
        </authorList>
    </citation>
    <scope>NUCLEOTIDE SEQUENCE</scope>
    <source>
        <strain evidence="1">NBRC 103393</strain>
    </source>
</reference>
<dbReference type="EMBL" id="BSTI01000005">
    <property type="protein sequence ID" value="GLY66067.1"/>
    <property type="molecule type" value="Genomic_DNA"/>
</dbReference>
<protein>
    <submittedName>
        <fullName evidence="1">Uncharacterized protein</fullName>
    </submittedName>
</protein>
<dbReference type="RefSeq" id="WP_285487008.1">
    <property type="nucleotide sequence ID" value="NZ_BSTI01000005.1"/>
</dbReference>
<proteinExistence type="predicted"/>
<comment type="caution">
    <text evidence="1">The sequence shown here is derived from an EMBL/GenBank/DDBJ whole genome shotgun (WGS) entry which is preliminary data.</text>
</comment>